<organism evidence="1 2">
    <name type="scientific">Frankliniella fusca</name>
    <dbReference type="NCBI Taxonomy" id="407009"/>
    <lineage>
        <taxon>Eukaryota</taxon>
        <taxon>Metazoa</taxon>
        <taxon>Ecdysozoa</taxon>
        <taxon>Arthropoda</taxon>
        <taxon>Hexapoda</taxon>
        <taxon>Insecta</taxon>
        <taxon>Pterygota</taxon>
        <taxon>Neoptera</taxon>
        <taxon>Paraneoptera</taxon>
        <taxon>Thysanoptera</taxon>
        <taxon>Terebrantia</taxon>
        <taxon>Thripoidea</taxon>
        <taxon>Thripidae</taxon>
        <taxon>Frankliniella</taxon>
    </lineage>
</organism>
<keyword evidence="2" id="KW-1185">Reference proteome</keyword>
<comment type="caution">
    <text evidence="1">The sequence shown here is derived from an EMBL/GenBank/DDBJ whole genome shotgun (WGS) entry which is preliminary data.</text>
</comment>
<dbReference type="EMBL" id="JAHWGI010000292">
    <property type="protein sequence ID" value="KAK3912327.1"/>
    <property type="molecule type" value="Genomic_DNA"/>
</dbReference>
<proteinExistence type="predicted"/>
<gene>
    <name evidence="1" type="ORF">KUF71_021897</name>
</gene>
<name>A0AAE1H035_9NEOP</name>
<accession>A0AAE1H035</accession>
<reference evidence="1" key="1">
    <citation type="submission" date="2021-07" db="EMBL/GenBank/DDBJ databases">
        <authorList>
            <person name="Catto M.A."/>
            <person name="Jacobson A."/>
            <person name="Kennedy G."/>
            <person name="Labadie P."/>
            <person name="Hunt B.G."/>
            <person name="Srinivasan R."/>
        </authorList>
    </citation>
    <scope>NUCLEOTIDE SEQUENCE</scope>
    <source>
        <strain evidence="1">PL_HMW_Pooled</strain>
        <tissue evidence="1">Head</tissue>
    </source>
</reference>
<evidence type="ECO:0000313" key="2">
    <source>
        <dbReference type="Proteomes" id="UP001219518"/>
    </source>
</evidence>
<protein>
    <submittedName>
        <fullName evidence="1">DNA polymerase catalytic subunit</fullName>
    </submittedName>
</protein>
<dbReference type="AlphaFoldDB" id="A0AAE1H035"/>
<reference evidence="1" key="2">
    <citation type="journal article" date="2023" name="BMC Genomics">
        <title>Pest status, molecular evolution, and epigenetic factors derived from the genome assembly of Frankliniella fusca, a thysanopteran phytovirus vector.</title>
        <authorList>
            <person name="Catto M.A."/>
            <person name="Labadie P.E."/>
            <person name="Jacobson A.L."/>
            <person name="Kennedy G.G."/>
            <person name="Srinivasan R."/>
            <person name="Hunt B.G."/>
        </authorList>
    </citation>
    <scope>NUCLEOTIDE SEQUENCE</scope>
    <source>
        <strain evidence="1">PL_HMW_Pooled</strain>
    </source>
</reference>
<dbReference type="Proteomes" id="UP001219518">
    <property type="component" value="Unassembled WGS sequence"/>
</dbReference>
<sequence>MADCPCPLERKVLIQTMNEIVRILGEDAKRKKACEALHVQPKRCAGDTTLSRVTSECQNLDVAVGDPARNEPSICFFKLEILN</sequence>
<evidence type="ECO:0000313" key="1">
    <source>
        <dbReference type="EMBL" id="KAK3912327.1"/>
    </source>
</evidence>